<evidence type="ECO:0000313" key="6">
    <source>
        <dbReference type="Proteomes" id="UP000192738"/>
    </source>
</evidence>
<keyword evidence="6" id="KW-1185">Reference proteome</keyword>
<sequence length="253" mass="28879">MKIIILPTYNERNNLAELLALIYNQVEDIHVLVVDDNSPDGTGELVRELMQQYNDRLFLLARPGKLGLGTAYIAGFKWALARDYQYIFEMDADFSHNPRYLTTFMTEAETADLVLGSRYIAGGGVTNWNMFRRLISRGGNVYARLILGLPFKDVTGGYKCFRREVLEQIELEDVKSNGYSFQIELTYRAFLKAYSIKEVPIIFEERAAGQSKMSKEIFREAIIMVWKLRAAKNRLKAAPFKEIHSAGTSLAQP</sequence>
<evidence type="ECO:0000313" key="5">
    <source>
        <dbReference type="EMBL" id="SMC99625.1"/>
    </source>
</evidence>
<dbReference type="GO" id="GO:0016020">
    <property type="term" value="C:membrane"/>
    <property type="evidence" value="ECO:0007669"/>
    <property type="project" value="GOC"/>
</dbReference>
<reference evidence="5 6" key="1">
    <citation type="submission" date="2017-04" db="EMBL/GenBank/DDBJ databases">
        <authorList>
            <person name="Afonso C.L."/>
            <person name="Miller P.J."/>
            <person name="Scott M.A."/>
            <person name="Spackman E."/>
            <person name="Goraichik I."/>
            <person name="Dimitrov K.M."/>
            <person name="Suarez D.L."/>
            <person name="Swayne D.E."/>
        </authorList>
    </citation>
    <scope>NUCLEOTIDE SEQUENCE [LARGE SCALE GENOMIC DNA]</scope>
    <source>
        <strain evidence="5 6">DSM 5090</strain>
    </source>
</reference>
<organism evidence="5 6">
    <name type="scientific">Sporomusa malonica</name>
    <dbReference type="NCBI Taxonomy" id="112901"/>
    <lineage>
        <taxon>Bacteria</taxon>
        <taxon>Bacillati</taxon>
        <taxon>Bacillota</taxon>
        <taxon>Negativicutes</taxon>
        <taxon>Selenomonadales</taxon>
        <taxon>Sporomusaceae</taxon>
        <taxon>Sporomusa</taxon>
    </lineage>
</organism>
<accession>A0A1W2DQ11</accession>
<evidence type="ECO:0000256" key="3">
    <source>
        <dbReference type="ARBA" id="ARBA00022679"/>
    </source>
</evidence>
<evidence type="ECO:0000259" key="4">
    <source>
        <dbReference type="Pfam" id="PF00535"/>
    </source>
</evidence>
<feature type="domain" description="Glycosyltransferase 2-like" evidence="4">
    <location>
        <begin position="4"/>
        <end position="169"/>
    </location>
</feature>
<dbReference type="Gene3D" id="3.90.550.10">
    <property type="entry name" value="Spore Coat Polysaccharide Biosynthesis Protein SpsA, Chain A"/>
    <property type="match status" value="1"/>
</dbReference>
<dbReference type="EMBL" id="FWXI01000017">
    <property type="protein sequence ID" value="SMC99625.1"/>
    <property type="molecule type" value="Genomic_DNA"/>
</dbReference>
<dbReference type="GO" id="GO:0009247">
    <property type="term" value="P:glycolipid biosynthetic process"/>
    <property type="evidence" value="ECO:0007669"/>
    <property type="project" value="TreeGrafter"/>
</dbReference>
<dbReference type="InterPro" id="IPR001173">
    <property type="entry name" value="Glyco_trans_2-like"/>
</dbReference>
<evidence type="ECO:0000256" key="1">
    <source>
        <dbReference type="ARBA" id="ARBA00006739"/>
    </source>
</evidence>
<evidence type="ECO:0000256" key="2">
    <source>
        <dbReference type="ARBA" id="ARBA00022676"/>
    </source>
</evidence>
<gene>
    <name evidence="5" type="ORF">SAMN04488500_11782</name>
</gene>
<dbReference type="CDD" id="cd06442">
    <property type="entry name" value="DPM1_like"/>
    <property type="match status" value="1"/>
</dbReference>
<name>A0A1W2DQ11_9FIRM</name>
<dbReference type="Pfam" id="PF00535">
    <property type="entry name" value="Glycos_transf_2"/>
    <property type="match status" value="1"/>
</dbReference>
<keyword evidence="3 5" id="KW-0808">Transferase</keyword>
<dbReference type="SUPFAM" id="SSF53448">
    <property type="entry name" value="Nucleotide-diphospho-sugar transferases"/>
    <property type="match status" value="1"/>
</dbReference>
<dbReference type="GO" id="GO:0004582">
    <property type="term" value="F:dolichyl-phosphate beta-D-mannosyltransferase activity"/>
    <property type="evidence" value="ECO:0007669"/>
    <property type="project" value="InterPro"/>
</dbReference>
<dbReference type="PANTHER" id="PTHR43398">
    <property type="entry name" value="DOLICHOL-PHOSPHATE MANNOSYLTRANSFERASE SUBUNIT 1"/>
    <property type="match status" value="1"/>
</dbReference>
<dbReference type="PANTHER" id="PTHR43398:SF1">
    <property type="entry name" value="DOLICHOL-PHOSPHATE MANNOSYLTRANSFERASE SUBUNIT 1"/>
    <property type="match status" value="1"/>
</dbReference>
<proteinExistence type="inferred from homology"/>
<comment type="similarity">
    <text evidence="1">Belongs to the glycosyltransferase 2 family.</text>
</comment>
<dbReference type="Proteomes" id="UP000192738">
    <property type="component" value="Unassembled WGS sequence"/>
</dbReference>
<protein>
    <submittedName>
        <fullName evidence="5">Dolichol-phosphate mannosyltransferase</fullName>
    </submittedName>
</protein>
<dbReference type="InterPro" id="IPR039528">
    <property type="entry name" value="DPM1-like"/>
</dbReference>
<dbReference type="FunFam" id="3.90.550.10:FF:000122">
    <property type="entry name" value="Dolichol-phosphate mannosyltransferase subunit 1"/>
    <property type="match status" value="1"/>
</dbReference>
<dbReference type="RefSeq" id="WP_084577244.1">
    <property type="nucleotide sequence ID" value="NZ_CP155572.1"/>
</dbReference>
<dbReference type="STRING" id="112901.SAMN04488500_11782"/>
<dbReference type="AlphaFoldDB" id="A0A1W2DQ11"/>
<keyword evidence="2 5" id="KW-0328">Glycosyltransferase</keyword>
<dbReference type="InterPro" id="IPR029044">
    <property type="entry name" value="Nucleotide-diphossugar_trans"/>
</dbReference>